<dbReference type="EMBL" id="KE747818">
    <property type="protein sequence ID" value="RMZ69589.1"/>
    <property type="molecule type" value="Genomic_DNA"/>
</dbReference>
<feature type="region of interest" description="Disordered" evidence="1">
    <location>
        <begin position="165"/>
        <end position="190"/>
    </location>
</feature>
<reference evidence="2 3" key="1">
    <citation type="journal article" date="2014" name="PLoS ONE">
        <title>De novo Genome Assembly of the Fungal Plant Pathogen Pyrenophora semeniperda.</title>
        <authorList>
            <person name="Soliai M.M."/>
            <person name="Meyer S.E."/>
            <person name="Udall J.A."/>
            <person name="Elzinga D.E."/>
            <person name="Hermansen R.A."/>
            <person name="Bodily P.M."/>
            <person name="Hart A.A."/>
            <person name="Coleman C.E."/>
        </authorList>
    </citation>
    <scope>NUCLEOTIDE SEQUENCE [LARGE SCALE GENOMIC DNA]</scope>
    <source>
        <strain evidence="2 3">CCB06</strain>
        <tissue evidence="2">Mycelium</tissue>
    </source>
</reference>
<feature type="compositionally biased region" description="Basic and acidic residues" evidence="1">
    <location>
        <begin position="75"/>
        <end position="85"/>
    </location>
</feature>
<protein>
    <submittedName>
        <fullName evidence="2">Dna-binding protein</fullName>
    </submittedName>
</protein>
<keyword evidence="3" id="KW-1185">Reference proteome</keyword>
<evidence type="ECO:0000313" key="2">
    <source>
        <dbReference type="EMBL" id="RMZ69589.1"/>
    </source>
</evidence>
<feature type="compositionally biased region" description="Basic residues" evidence="1">
    <location>
        <begin position="86"/>
        <end position="96"/>
    </location>
</feature>
<dbReference type="InterPro" id="IPR038883">
    <property type="entry name" value="AN11006-like"/>
</dbReference>
<evidence type="ECO:0000256" key="1">
    <source>
        <dbReference type="SAM" id="MobiDB-lite"/>
    </source>
</evidence>
<feature type="compositionally biased region" description="Basic residues" evidence="1">
    <location>
        <begin position="34"/>
        <end position="43"/>
    </location>
</feature>
<feature type="compositionally biased region" description="Polar residues" evidence="1">
    <location>
        <begin position="178"/>
        <end position="187"/>
    </location>
</feature>
<sequence length="414" mass="48105">MATLPHSTAYLDRVSSPVLGSPSKVINYNQRTGRPVRKSAGKMKKAEGYVDFEDELDDEFGPLTAEESEEEEQDDMKPRRWGDRNKGRRITKRKRSPSPPSPFLEPLLYDQELEELTDNETGGAFHRRTPKKPPITLQFNVPLGYHGPLFVKLDSSILSNHEASTLHEMQPSKPKQVCTKSPQSQPAEATVRPKSFADLAPELRNSIYRYLFARKHANQDIRIPVSQHMNPVDNLCKSSQFLRTCKLVHNEGCSILYGENIFSFKRHFDTRGPFWEAVPKEIGYQDVLQFLKMIGPENLQYLRNIKFVFDDASPRHTSYVDSNEKRRYLNDEYLMNCLRILRDAKLRKICMYFGGRRQLQLTDVKFLGYLEQVKADEVERTPDRYFNIMGKVSTLVWNNLEEAMTRKKKLYEKE</sequence>
<organism evidence="2 3">
    <name type="scientific">Pyrenophora seminiperda CCB06</name>
    <dbReference type="NCBI Taxonomy" id="1302712"/>
    <lineage>
        <taxon>Eukaryota</taxon>
        <taxon>Fungi</taxon>
        <taxon>Dikarya</taxon>
        <taxon>Ascomycota</taxon>
        <taxon>Pezizomycotina</taxon>
        <taxon>Dothideomycetes</taxon>
        <taxon>Pleosporomycetidae</taxon>
        <taxon>Pleosporales</taxon>
        <taxon>Pleosporineae</taxon>
        <taxon>Pleosporaceae</taxon>
        <taxon>Pyrenophora</taxon>
    </lineage>
</organism>
<dbReference type="PANTHER" id="PTHR42085:SF8">
    <property type="entry name" value="F-BOX DOMAIN-CONTAINING PROTEIN"/>
    <property type="match status" value="1"/>
</dbReference>
<evidence type="ECO:0000313" key="3">
    <source>
        <dbReference type="Proteomes" id="UP000265663"/>
    </source>
</evidence>
<feature type="region of interest" description="Disordered" evidence="1">
    <location>
        <begin position="1"/>
        <end position="105"/>
    </location>
</feature>
<dbReference type="OrthoDB" id="5372935at2759"/>
<name>A0A3M7M5B4_9PLEO</name>
<keyword evidence="2" id="KW-0238">DNA-binding</keyword>
<proteinExistence type="predicted"/>
<dbReference type="GO" id="GO:0003677">
    <property type="term" value="F:DNA binding"/>
    <property type="evidence" value="ECO:0007669"/>
    <property type="project" value="UniProtKB-KW"/>
</dbReference>
<dbReference type="AlphaFoldDB" id="A0A3M7M5B4"/>
<accession>A0A3M7M5B4</accession>
<gene>
    <name evidence="2" type="ORF">GMOD_00006422</name>
</gene>
<dbReference type="Proteomes" id="UP000265663">
    <property type="component" value="Unassembled WGS sequence"/>
</dbReference>
<dbReference type="PANTHER" id="PTHR42085">
    <property type="entry name" value="F-BOX DOMAIN-CONTAINING PROTEIN"/>
    <property type="match status" value="1"/>
</dbReference>
<feature type="compositionally biased region" description="Acidic residues" evidence="1">
    <location>
        <begin position="50"/>
        <end position="74"/>
    </location>
</feature>